<dbReference type="InterPro" id="IPR022890">
    <property type="entry name" value="Fd--NADP_Rdtase_type_2"/>
</dbReference>
<keyword evidence="4 6" id="KW-0521">NADP</keyword>
<dbReference type="EMBL" id="CP022437">
    <property type="protein sequence ID" value="ASN03917.1"/>
    <property type="molecule type" value="Genomic_DNA"/>
</dbReference>
<dbReference type="InterPro" id="IPR050097">
    <property type="entry name" value="Ferredoxin-NADP_redctase_2"/>
</dbReference>
<evidence type="ECO:0000256" key="4">
    <source>
        <dbReference type="ARBA" id="ARBA00022857"/>
    </source>
</evidence>
<dbReference type="SUPFAM" id="SSF51905">
    <property type="entry name" value="FAD/NAD(P)-binding domain"/>
    <property type="match status" value="1"/>
</dbReference>
<evidence type="ECO:0000256" key="2">
    <source>
        <dbReference type="ARBA" id="ARBA00022630"/>
    </source>
</evidence>
<dbReference type="PANTHER" id="PTHR48105">
    <property type="entry name" value="THIOREDOXIN REDUCTASE 1-RELATED-RELATED"/>
    <property type="match status" value="1"/>
</dbReference>
<proteinExistence type="inferred from homology"/>
<dbReference type="HAMAP" id="MF_01685">
    <property type="entry name" value="FENR2"/>
    <property type="match status" value="1"/>
</dbReference>
<keyword evidence="3 6" id="KW-0274">FAD</keyword>
<dbReference type="Pfam" id="PF07992">
    <property type="entry name" value="Pyr_redox_2"/>
    <property type="match status" value="1"/>
</dbReference>
<dbReference type="GO" id="GO:0050660">
    <property type="term" value="F:flavin adenine dinucleotide binding"/>
    <property type="evidence" value="ECO:0007669"/>
    <property type="project" value="UniProtKB-UniRule"/>
</dbReference>
<comment type="catalytic activity">
    <reaction evidence="6">
        <text>2 reduced [2Fe-2S]-[ferredoxin] + NADP(+) + H(+) = 2 oxidized [2Fe-2S]-[ferredoxin] + NADPH</text>
        <dbReference type="Rhea" id="RHEA:20125"/>
        <dbReference type="Rhea" id="RHEA-COMP:10000"/>
        <dbReference type="Rhea" id="RHEA-COMP:10001"/>
        <dbReference type="ChEBI" id="CHEBI:15378"/>
        <dbReference type="ChEBI" id="CHEBI:33737"/>
        <dbReference type="ChEBI" id="CHEBI:33738"/>
        <dbReference type="ChEBI" id="CHEBI:57783"/>
        <dbReference type="ChEBI" id="CHEBI:58349"/>
        <dbReference type="EC" id="1.18.1.2"/>
    </reaction>
</comment>
<comment type="similarity">
    <text evidence="6">Belongs to the ferredoxin--NADP reductase type 2 family.</text>
</comment>
<evidence type="ECO:0000256" key="3">
    <source>
        <dbReference type="ARBA" id="ARBA00022827"/>
    </source>
</evidence>
<feature type="binding site" evidence="6">
    <location>
        <position position="124"/>
    </location>
    <ligand>
        <name>FAD</name>
        <dbReference type="ChEBI" id="CHEBI:57692"/>
    </ligand>
</feature>
<dbReference type="RefSeq" id="WP_089530487.1">
    <property type="nucleotide sequence ID" value="NZ_CP022437.1"/>
</dbReference>
<dbReference type="OrthoDB" id="9806179at2"/>
<evidence type="ECO:0000313" key="8">
    <source>
        <dbReference type="EMBL" id="ASN03917.1"/>
    </source>
</evidence>
<feature type="binding site" evidence="6">
    <location>
        <position position="291"/>
    </location>
    <ligand>
        <name>FAD</name>
        <dbReference type="ChEBI" id="CHEBI:57692"/>
    </ligand>
</feature>
<evidence type="ECO:0000313" key="9">
    <source>
        <dbReference type="Proteomes" id="UP000204391"/>
    </source>
</evidence>
<feature type="domain" description="FAD/NAD(P)-binding" evidence="7">
    <location>
        <begin position="7"/>
        <end position="316"/>
    </location>
</feature>
<evidence type="ECO:0000256" key="6">
    <source>
        <dbReference type="HAMAP-Rule" id="MF_01685"/>
    </source>
</evidence>
<keyword evidence="5 6" id="KW-0560">Oxidoreductase</keyword>
<feature type="binding site" evidence="6">
    <location>
        <position position="44"/>
    </location>
    <ligand>
        <name>FAD</name>
        <dbReference type="ChEBI" id="CHEBI:57692"/>
    </ligand>
</feature>
<evidence type="ECO:0000259" key="7">
    <source>
        <dbReference type="Pfam" id="PF07992"/>
    </source>
</evidence>
<protein>
    <recommendedName>
        <fullName evidence="6">Ferredoxin--NADP reductase</fullName>
        <shortName evidence="6">FNR</shortName>
        <shortName evidence="6">Fd-NADP(+) reductase</shortName>
        <ecNumber evidence="6">1.18.1.2</ecNumber>
    </recommendedName>
</protein>
<evidence type="ECO:0000256" key="5">
    <source>
        <dbReference type="ARBA" id="ARBA00023002"/>
    </source>
</evidence>
<dbReference type="Proteomes" id="UP000204391">
    <property type="component" value="Chromosome"/>
</dbReference>
<dbReference type="Gene3D" id="3.50.50.60">
    <property type="entry name" value="FAD/NAD(P)-binding domain"/>
    <property type="match status" value="2"/>
</dbReference>
<dbReference type="KEGG" id="vne:CFK40_02325"/>
<evidence type="ECO:0000256" key="1">
    <source>
        <dbReference type="ARBA" id="ARBA00011738"/>
    </source>
</evidence>
<dbReference type="PRINTS" id="PR00368">
    <property type="entry name" value="FADPNR"/>
</dbReference>
<organism evidence="8 9">
    <name type="scientific">Virgibacillus necropolis</name>
    <dbReference type="NCBI Taxonomy" id="163877"/>
    <lineage>
        <taxon>Bacteria</taxon>
        <taxon>Bacillati</taxon>
        <taxon>Bacillota</taxon>
        <taxon>Bacilli</taxon>
        <taxon>Bacillales</taxon>
        <taxon>Bacillaceae</taxon>
        <taxon>Virgibacillus</taxon>
    </lineage>
</organism>
<dbReference type="PRINTS" id="PR00469">
    <property type="entry name" value="PNDRDTASEII"/>
</dbReference>
<comment type="cofactor">
    <cofactor evidence="6">
        <name>FAD</name>
        <dbReference type="ChEBI" id="CHEBI:57692"/>
    </cofactor>
    <text evidence="6">Binds 1 FAD per subunit.</text>
</comment>
<gene>
    <name evidence="8" type="ORF">CFK40_02325</name>
</gene>
<dbReference type="InterPro" id="IPR023753">
    <property type="entry name" value="FAD/NAD-binding_dom"/>
</dbReference>
<dbReference type="GO" id="GO:0050661">
    <property type="term" value="F:NADP binding"/>
    <property type="evidence" value="ECO:0007669"/>
    <property type="project" value="UniProtKB-UniRule"/>
</dbReference>
<name>A0A221M8E8_9BACI</name>
<dbReference type="InterPro" id="IPR036188">
    <property type="entry name" value="FAD/NAD-bd_sf"/>
</dbReference>
<sequence>MNHNEIYDVTIIGGGPAGLFSTFYSGMRAMKTKLIDFQPQLGGKVNVYPEKIIWDIGALTPVTGEKLMEQMIEQASTFDPEIVLNEKIIKVEKPSEEQLFILTAANGNKHISKTVILAVGGGILKPIKLNMQGADRFEVTNLHYVIQSLNKFKNKDVMILGGGNAAIDWAVELEPVAKSVKIVHRRDQFDCHESQLTHVKKSTIQIHSESTVKQLVSTQDNTKINSVLVKNNKTGKSSQIKVDDVIISYGFERELSFIKDSPLDIELINDYFINGTAKSQTSIDGLFAAGDILAFDGKVHLIAGAFTDATNAVNQAKHYLDPSSTATGRVSSHNSRFEEKNKKIRSHLYVNNS</sequence>
<dbReference type="GO" id="GO:0004324">
    <property type="term" value="F:ferredoxin-NADP+ reductase activity"/>
    <property type="evidence" value="ECO:0007669"/>
    <property type="project" value="UniProtKB-UniRule"/>
</dbReference>
<comment type="caution">
    <text evidence="6">Lacks conserved residue(s) required for the propagation of feature annotation.</text>
</comment>
<dbReference type="EC" id="1.18.1.2" evidence="6"/>
<feature type="binding site" evidence="6">
    <location>
        <position position="48"/>
    </location>
    <ligand>
        <name>FAD</name>
        <dbReference type="ChEBI" id="CHEBI:57692"/>
    </ligand>
</feature>
<accession>A0A221M8E8</accession>
<feature type="binding site" evidence="6">
    <location>
        <position position="36"/>
    </location>
    <ligand>
        <name>FAD</name>
        <dbReference type="ChEBI" id="CHEBI:57692"/>
    </ligand>
</feature>
<reference evidence="8 9" key="1">
    <citation type="journal article" date="2003" name="Int. J. Syst. Evol. Microbiol.">
        <title>Virgibacillus carmonensis sp. nov., Virgibacillus necropolis sp. nov. and Virgibacillus picturae sp. nov., three novel species isolated from deteriorated mural paintings, transfer of the species of the genus salibacillus to Virgibacillus, as Virgibacillus marismortui comb. nov. and Virgibacillus salexigens comb. nov., and emended description of the genus Virgibacillus.</title>
        <authorList>
            <person name="Heyrman J."/>
            <person name="Logan N.A."/>
            <person name="Busse H.J."/>
            <person name="Balcaen A."/>
            <person name="Lebbe L."/>
            <person name="Rodriguez-Diaz M."/>
            <person name="Swings J."/>
            <person name="De Vos P."/>
        </authorList>
    </citation>
    <scope>NUCLEOTIDE SEQUENCE [LARGE SCALE GENOMIC DNA]</scope>
    <source>
        <strain evidence="8 9">LMG 19488</strain>
    </source>
</reference>
<keyword evidence="9" id="KW-1185">Reference proteome</keyword>
<feature type="binding site" evidence="6">
    <location>
        <position position="88"/>
    </location>
    <ligand>
        <name>FAD</name>
        <dbReference type="ChEBI" id="CHEBI:57692"/>
    </ligand>
</feature>
<keyword evidence="2 6" id="KW-0285">Flavoprotein</keyword>
<dbReference type="AlphaFoldDB" id="A0A221M8E8"/>
<feature type="binding site" evidence="6">
    <location>
        <position position="332"/>
    </location>
    <ligand>
        <name>FAD</name>
        <dbReference type="ChEBI" id="CHEBI:57692"/>
    </ligand>
</feature>
<comment type="subunit">
    <text evidence="1 6">Homodimer.</text>
</comment>